<dbReference type="Gene3D" id="3.40.630.30">
    <property type="match status" value="1"/>
</dbReference>
<dbReference type="PROSITE" id="PS51186">
    <property type="entry name" value="GNAT"/>
    <property type="match status" value="1"/>
</dbReference>
<evidence type="ECO:0000313" key="3">
    <source>
        <dbReference type="Proteomes" id="UP000239867"/>
    </source>
</evidence>
<dbReference type="Proteomes" id="UP000239867">
    <property type="component" value="Chromosome"/>
</dbReference>
<name>A0A2L1GNH3_9BACT</name>
<protein>
    <submittedName>
        <fullName evidence="2">Cellulose biosynthesis protein</fullName>
    </submittedName>
</protein>
<keyword evidence="3" id="KW-1185">Reference proteome</keyword>
<sequence>MSARFIWYASLTGGDFPARDYEHLLEQVPAATPFNGLAWLAGAEQALCHTQRLHVLTALVENRLVVCLPLISCRERIAGLQVTVIRHLGYPLTDRIVLVVHPQHEEVLGAAFQEIRKRLAFSHIQFSELCVLAGEAGGLKQWRRQVWFSEVRLSCRVPVHEVTDADRQEPSGSLRYKLRRARKRSVELPAEIRRIIPDAQTVHQVLHALSQVEQASWKGRQCVGIFSGEQRRCWMQTALAGMAANGCLRVVSMEHEGTCISYRLGFLDKGRLYDYNLAFLPEFAGLGSGRLLLDEWIRWGLDDGWQWVDASRVSLRDSSHQLHERCSMYVPHYRWTLYSRRPSGLLLGIGYKLWLRLKPWLNTQKTGSGDGAG</sequence>
<gene>
    <name evidence="2" type="ORF">CAY53_06650</name>
</gene>
<evidence type="ECO:0000313" key="2">
    <source>
        <dbReference type="EMBL" id="AVD71198.1"/>
    </source>
</evidence>
<proteinExistence type="predicted"/>
<dbReference type="OrthoDB" id="5454414at2"/>
<reference evidence="2 3" key="1">
    <citation type="journal article" date="2018" name="MBio">
        <title>Insights into the evolution of host association through the isolation and characterization of a novel human periodontal pathobiont, Desulfobulbus oralis.</title>
        <authorList>
            <person name="Cross K.L."/>
            <person name="Chirania P."/>
            <person name="Xiong W."/>
            <person name="Beall C.J."/>
            <person name="Elkins J.G."/>
            <person name="Giannone R.J."/>
            <person name="Griffen A.L."/>
            <person name="Guss A.M."/>
            <person name="Hettich R.L."/>
            <person name="Joshi S.S."/>
            <person name="Mokrzan E.M."/>
            <person name="Martin R.K."/>
            <person name="Zhulin I.B."/>
            <person name="Leys E.J."/>
            <person name="Podar M."/>
        </authorList>
    </citation>
    <scope>NUCLEOTIDE SEQUENCE [LARGE SCALE GENOMIC DNA]</scope>
    <source>
        <strain evidence="2 3">ORNL</strain>
    </source>
</reference>
<dbReference type="SUPFAM" id="SSF55729">
    <property type="entry name" value="Acyl-CoA N-acyltransferases (Nat)"/>
    <property type="match status" value="1"/>
</dbReference>
<feature type="domain" description="N-acetyltransferase" evidence="1">
    <location>
        <begin position="190"/>
        <end position="368"/>
    </location>
</feature>
<dbReference type="InterPro" id="IPR038740">
    <property type="entry name" value="BioF2-like_GNAT_dom"/>
</dbReference>
<dbReference type="AlphaFoldDB" id="A0A2L1GNH3"/>
<dbReference type="EMBL" id="CP021255">
    <property type="protein sequence ID" value="AVD71198.1"/>
    <property type="molecule type" value="Genomic_DNA"/>
</dbReference>
<dbReference type="Pfam" id="PF13480">
    <property type="entry name" value="Acetyltransf_6"/>
    <property type="match status" value="1"/>
</dbReference>
<accession>A0A2L1GNH3</accession>
<dbReference type="KEGG" id="deo:CAY53_06650"/>
<organism evidence="2 3">
    <name type="scientific">Desulfobulbus oralis</name>
    <dbReference type="NCBI Taxonomy" id="1986146"/>
    <lineage>
        <taxon>Bacteria</taxon>
        <taxon>Pseudomonadati</taxon>
        <taxon>Thermodesulfobacteriota</taxon>
        <taxon>Desulfobulbia</taxon>
        <taxon>Desulfobulbales</taxon>
        <taxon>Desulfobulbaceae</taxon>
        <taxon>Desulfobulbus</taxon>
    </lineage>
</organism>
<dbReference type="GO" id="GO:0016747">
    <property type="term" value="F:acyltransferase activity, transferring groups other than amino-acyl groups"/>
    <property type="evidence" value="ECO:0007669"/>
    <property type="project" value="InterPro"/>
</dbReference>
<evidence type="ECO:0000259" key="1">
    <source>
        <dbReference type="PROSITE" id="PS51186"/>
    </source>
</evidence>
<dbReference type="InterPro" id="IPR000182">
    <property type="entry name" value="GNAT_dom"/>
</dbReference>
<dbReference type="RefSeq" id="WP_017865553.1">
    <property type="nucleotide sequence ID" value="NZ_CP021255.1"/>
</dbReference>
<dbReference type="InterPro" id="IPR016181">
    <property type="entry name" value="Acyl_CoA_acyltransferase"/>
</dbReference>